<dbReference type="RefSeq" id="WP_092590103.1">
    <property type="nucleotide sequence ID" value="NZ_FMWL01000005.1"/>
</dbReference>
<dbReference type="STRING" id="1120920.SAMN03080599_01313"/>
<dbReference type="GO" id="GO:0030638">
    <property type="term" value="P:polyketide metabolic process"/>
    <property type="evidence" value="ECO:0007669"/>
    <property type="project" value="InterPro"/>
</dbReference>
<dbReference type="PANTHER" id="PTHR38436">
    <property type="entry name" value="POLYKETIDE CYCLASE SNOAL-LIKE DOMAIN"/>
    <property type="match status" value="1"/>
</dbReference>
<dbReference type="OrthoDB" id="1948945at2"/>
<dbReference type="Proteomes" id="UP000199208">
    <property type="component" value="Unassembled WGS sequence"/>
</dbReference>
<evidence type="ECO:0000313" key="2">
    <source>
        <dbReference type="Proteomes" id="UP000199208"/>
    </source>
</evidence>
<protein>
    <submittedName>
        <fullName evidence="1">SnoaL-like domain-containing protein</fullName>
    </submittedName>
</protein>
<dbReference type="AlphaFoldDB" id="A0A1G5RZ44"/>
<sequence>MGKYQEIKNVVSAYFNALEASTCDNVENVLKTFMSEDYDWRGVYPFREQSGATAAAEVFWKPLMNALKHLQRRQDIFIAGTNEIGHEPWVMSMGHFVGLFDEDWLGIRKTGKMMHLRYAEFNCVEDGKITKTGLFVDLIGFMQQAGANPLPPSTGQYFVYPGPRSHQGLLFEDAPEEEGIKTLALVNAMVDDLTELNKSGAGGCPPEVLQKTWHDNMIWYGPAGIGASYTIPRYQAQHQLPFRNNLKDKVFNGHVCRFAEGSFACFFGWPNLSNTPTGGFLGLPGGEIRADMQVVDVYSRQGDKLSENWVFIDLPYWLKQQGLDVIERTASIFNPECAK</sequence>
<dbReference type="EMBL" id="FMWL01000005">
    <property type="protein sequence ID" value="SCZ78579.1"/>
    <property type="molecule type" value="Genomic_DNA"/>
</dbReference>
<name>A0A1G5RZ44_9FIRM</name>
<dbReference type="InterPro" id="IPR032710">
    <property type="entry name" value="NTF2-like_dom_sf"/>
</dbReference>
<proteinExistence type="predicted"/>
<dbReference type="Gene3D" id="3.10.450.50">
    <property type="match status" value="2"/>
</dbReference>
<accession>A0A1G5RZ44</accession>
<reference evidence="1 2" key="1">
    <citation type="submission" date="2016-10" db="EMBL/GenBank/DDBJ databases">
        <authorList>
            <person name="de Groot N.N."/>
        </authorList>
    </citation>
    <scope>NUCLEOTIDE SEQUENCE [LARGE SCALE GENOMIC DNA]</scope>
    <source>
        <strain evidence="1 2">DSM 2784</strain>
    </source>
</reference>
<dbReference type="PANTHER" id="PTHR38436:SF1">
    <property type="entry name" value="ESTER CYCLASE"/>
    <property type="match status" value="1"/>
</dbReference>
<dbReference type="SUPFAM" id="SSF54427">
    <property type="entry name" value="NTF2-like"/>
    <property type="match status" value="2"/>
</dbReference>
<organism evidence="1 2">
    <name type="scientific">Acidaminobacter hydrogenoformans DSM 2784</name>
    <dbReference type="NCBI Taxonomy" id="1120920"/>
    <lineage>
        <taxon>Bacteria</taxon>
        <taxon>Bacillati</taxon>
        <taxon>Bacillota</taxon>
        <taxon>Clostridia</taxon>
        <taxon>Peptostreptococcales</taxon>
        <taxon>Acidaminobacteraceae</taxon>
        <taxon>Acidaminobacter</taxon>
    </lineage>
</organism>
<gene>
    <name evidence="1" type="ORF">SAMN03080599_01313</name>
</gene>
<evidence type="ECO:0000313" key="1">
    <source>
        <dbReference type="EMBL" id="SCZ78579.1"/>
    </source>
</evidence>
<dbReference type="InterPro" id="IPR009959">
    <property type="entry name" value="Cyclase_SnoaL-like"/>
</dbReference>
<keyword evidence="2" id="KW-1185">Reference proteome</keyword>